<organism evidence="4 5">
    <name type="scientific">Nocardia pulmonis</name>
    <dbReference type="NCBI Taxonomy" id="2951408"/>
    <lineage>
        <taxon>Bacteria</taxon>
        <taxon>Bacillati</taxon>
        <taxon>Actinomycetota</taxon>
        <taxon>Actinomycetes</taxon>
        <taxon>Mycobacteriales</taxon>
        <taxon>Nocardiaceae</taxon>
        <taxon>Nocardia</taxon>
    </lineage>
</organism>
<dbReference type="PROSITE" id="PS51186">
    <property type="entry name" value="GNAT"/>
    <property type="match status" value="1"/>
</dbReference>
<evidence type="ECO:0000256" key="2">
    <source>
        <dbReference type="ARBA" id="ARBA00023315"/>
    </source>
</evidence>
<gene>
    <name evidence="4" type="ORF">NDR86_08305</name>
</gene>
<dbReference type="PANTHER" id="PTHR43877">
    <property type="entry name" value="AMINOALKYLPHOSPHONATE N-ACETYLTRANSFERASE-RELATED-RELATED"/>
    <property type="match status" value="1"/>
</dbReference>
<keyword evidence="2" id="KW-0012">Acyltransferase</keyword>
<proteinExistence type="predicted"/>
<accession>A0A9X2E8L5</accession>
<comment type="caution">
    <text evidence="4">The sequence shown here is derived from an EMBL/GenBank/DDBJ whole genome shotgun (WGS) entry which is preliminary data.</text>
</comment>
<name>A0A9X2E8L5_9NOCA</name>
<dbReference type="RefSeq" id="WP_251910543.1">
    <property type="nucleotide sequence ID" value="NZ_JAMRXG010000003.1"/>
</dbReference>
<keyword evidence="1" id="KW-0808">Transferase</keyword>
<evidence type="ECO:0000259" key="3">
    <source>
        <dbReference type="PROSITE" id="PS51186"/>
    </source>
</evidence>
<sequence>MPRRTARGSIGRVRVRRLGDDEWRAARDVRLDTLATSPPGTFAQTFAEASQWDERRWRQWYATRTMFVVESEQRGIGCAGVLFEPTGPLLVSVWVSPAARGTGASDLLLDSIVDWVRARGHHHLRLWVLDGNTPAEKLYRRMGFLPTGRQQVTSAHSPDLENEMVRVLR</sequence>
<evidence type="ECO:0000256" key="1">
    <source>
        <dbReference type="ARBA" id="ARBA00022679"/>
    </source>
</evidence>
<dbReference type="CDD" id="cd04301">
    <property type="entry name" value="NAT_SF"/>
    <property type="match status" value="1"/>
</dbReference>
<dbReference type="Gene3D" id="3.40.630.30">
    <property type="match status" value="1"/>
</dbReference>
<dbReference type="InterPro" id="IPR050832">
    <property type="entry name" value="Bact_Acetyltransf"/>
</dbReference>
<feature type="domain" description="N-acetyltransferase" evidence="3">
    <location>
        <begin position="13"/>
        <end position="169"/>
    </location>
</feature>
<dbReference type="PANTHER" id="PTHR43877:SF2">
    <property type="entry name" value="AMINOALKYLPHOSPHONATE N-ACETYLTRANSFERASE-RELATED"/>
    <property type="match status" value="1"/>
</dbReference>
<dbReference type="GO" id="GO:0016747">
    <property type="term" value="F:acyltransferase activity, transferring groups other than amino-acyl groups"/>
    <property type="evidence" value="ECO:0007669"/>
    <property type="project" value="InterPro"/>
</dbReference>
<reference evidence="4" key="1">
    <citation type="submission" date="2022-06" db="EMBL/GenBank/DDBJ databases">
        <title>Novel species in genus nocardia.</title>
        <authorList>
            <person name="Li F."/>
        </authorList>
    </citation>
    <scope>NUCLEOTIDE SEQUENCE</scope>
    <source>
        <strain evidence="4">CDC141</strain>
    </source>
</reference>
<dbReference type="Pfam" id="PF00583">
    <property type="entry name" value="Acetyltransf_1"/>
    <property type="match status" value="1"/>
</dbReference>
<evidence type="ECO:0000313" key="5">
    <source>
        <dbReference type="Proteomes" id="UP001139157"/>
    </source>
</evidence>
<protein>
    <submittedName>
        <fullName evidence="4">GNAT family N-acetyltransferase</fullName>
    </submittedName>
</protein>
<dbReference type="InterPro" id="IPR016181">
    <property type="entry name" value="Acyl_CoA_acyltransferase"/>
</dbReference>
<dbReference type="InterPro" id="IPR000182">
    <property type="entry name" value="GNAT_dom"/>
</dbReference>
<dbReference type="EMBL" id="JAMRXG010000003">
    <property type="protein sequence ID" value="MCM6773473.1"/>
    <property type="molecule type" value="Genomic_DNA"/>
</dbReference>
<keyword evidence="5" id="KW-1185">Reference proteome</keyword>
<dbReference type="Proteomes" id="UP001139157">
    <property type="component" value="Unassembled WGS sequence"/>
</dbReference>
<dbReference type="AlphaFoldDB" id="A0A9X2E8L5"/>
<evidence type="ECO:0000313" key="4">
    <source>
        <dbReference type="EMBL" id="MCM6773473.1"/>
    </source>
</evidence>
<dbReference type="SUPFAM" id="SSF55729">
    <property type="entry name" value="Acyl-CoA N-acyltransferases (Nat)"/>
    <property type="match status" value="1"/>
</dbReference>